<feature type="transmembrane region" description="Helical" evidence="1">
    <location>
        <begin position="297"/>
        <end position="317"/>
    </location>
</feature>
<keyword evidence="1" id="KW-0812">Transmembrane</keyword>
<feature type="transmembrane region" description="Helical" evidence="1">
    <location>
        <begin position="16"/>
        <end position="34"/>
    </location>
</feature>
<evidence type="ECO:0000313" key="2">
    <source>
        <dbReference type="EMBL" id="MBB4624707.1"/>
    </source>
</evidence>
<dbReference type="Proteomes" id="UP000533637">
    <property type="component" value="Unassembled WGS sequence"/>
</dbReference>
<organism evidence="2 3">
    <name type="scientific">Parabacteroides faecis</name>
    <dbReference type="NCBI Taxonomy" id="1217282"/>
    <lineage>
        <taxon>Bacteria</taxon>
        <taxon>Pseudomonadati</taxon>
        <taxon>Bacteroidota</taxon>
        <taxon>Bacteroidia</taxon>
        <taxon>Bacteroidales</taxon>
        <taxon>Tannerellaceae</taxon>
        <taxon>Parabacteroides</taxon>
    </lineage>
</organism>
<gene>
    <name evidence="2" type="ORF">GGQ57_004651</name>
</gene>
<reference evidence="2 3" key="1">
    <citation type="submission" date="2020-08" db="EMBL/GenBank/DDBJ databases">
        <title>Genomic Encyclopedia of Type Strains, Phase IV (KMG-IV): sequencing the most valuable type-strain genomes for metagenomic binning, comparative biology and taxonomic classification.</title>
        <authorList>
            <person name="Goeker M."/>
        </authorList>
    </citation>
    <scope>NUCLEOTIDE SEQUENCE [LARGE SCALE GENOMIC DNA]</scope>
    <source>
        <strain evidence="2 3">DSM 102983</strain>
    </source>
</reference>
<evidence type="ECO:0000256" key="1">
    <source>
        <dbReference type="SAM" id="Phobius"/>
    </source>
</evidence>
<feature type="transmembrane region" description="Helical" evidence="1">
    <location>
        <begin position="338"/>
        <end position="363"/>
    </location>
</feature>
<dbReference type="PANTHER" id="PTHR30572:SF4">
    <property type="entry name" value="ABC TRANSPORTER PERMEASE YTRF"/>
    <property type="match status" value="1"/>
</dbReference>
<keyword evidence="1" id="KW-1133">Transmembrane helix</keyword>
<feature type="transmembrane region" description="Helical" evidence="1">
    <location>
        <begin position="383"/>
        <end position="404"/>
    </location>
</feature>
<proteinExistence type="predicted"/>
<comment type="caution">
    <text evidence="2">The sequence shown here is derived from an EMBL/GenBank/DDBJ whole genome shotgun (WGS) entry which is preliminary data.</text>
</comment>
<accession>A0ABR6KT81</accession>
<name>A0ABR6KT81_9BACT</name>
<dbReference type="RefSeq" id="WP_183672258.1">
    <property type="nucleotide sequence ID" value="NZ_BMPB01000015.1"/>
</dbReference>
<sequence>MIKHLFTIIWNQRKRNIWILTELMLISVCLWYVIDYMSVLSTIVRTPLGFDIADTYRVDIKERTPESDGYIDPETKETTTGADLLTIMERIRQYPSVEEVSMSIGSQPYASTGYTSQVYYSRLFYKDTVGVTMQRYKVTPSFFRVFRIERESGNGPALADALDVHSIILSANGAEELLPGESATGKSLQIGKDGYFKEVKALCIPIRWTEYEKSRPCYYSLLSEDEIAGELGSGNLENMELCIRIRPDAAARFSEDFRRDMGAQLSVGNLYLMDVRSSSLIREAIVSPVGSDIRMRLNLLIFLSINIFLGISGTFWFRTQHRWGEMGLRVALGSTRHGLRALLIGEGLVMLALAMLPAVVISFNLGIAELVNLNWADFTAVRFLTGIALTGLLMALMIISGILYPAWRAVRMKPAEALRYE</sequence>
<keyword evidence="1" id="KW-0472">Membrane</keyword>
<evidence type="ECO:0000313" key="3">
    <source>
        <dbReference type="Proteomes" id="UP000533637"/>
    </source>
</evidence>
<dbReference type="EMBL" id="JACHOC010000011">
    <property type="protein sequence ID" value="MBB4624707.1"/>
    <property type="molecule type" value="Genomic_DNA"/>
</dbReference>
<dbReference type="InterPro" id="IPR050250">
    <property type="entry name" value="Macrolide_Exporter_MacB"/>
</dbReference>
<keyword evidence="3" id="KW-1185">Reference proteome</keyword>
<dbReference type="PANTHER" id="PTHR30572">
    <property type="entry name" value="MEMBRANE COMPONENT OF TRANSPORTER-RELATED"/>
    <property type="match status" value="1"/>
</dbReference>
<protein>
    <submittedName>
        <fullName evidence="2">ABC transport system permease protein</fullName>
    </submittedName>
</protein>